<evidence type="ECO:0000313" key="2">
    <source>
        <dbReference type="Proteomes" id="UP000274841"/>
    </source>
</evidence>
<dbReference type="RefSeq" id="WP_046746667.1">
    <property type="nucleotide sequence ID" value="NZ_CP031422.1"/>
</dbReference>
<proteinExistence type="predicted"/>
<dbReference type="EMBL" id="CP031422">
    <property type="protein sequence ID" value="AZS39339.1"/>
    <property type="molecule type" value="Genomic_DNA"/>
</dbReference>
<organism evidence="1 2">
    <name type="scientific">Microbacterium oxydans</name>
    <dbReference type="NCBI Taxonomy" id="82380"/>
    <lineage>
        <taxon>Bacteria</taxon>
        <taxon>Bacillati</taxon>
        <taxon>Actinomycetota</taxon>
        <taxon>Actinomycetes</taxon>
        <taxon>Micrococcales</taxon>
        <taxon>Microbacteriaceae</taxon>
        <taxon>Microbacterium</taxon>
    </lineage>
</organism>
<gene>
    <name evidence="1" type="ORF">CVS54_00641</name>
</gene>
<name>A0A3S9WGX3_9MICO</name>
<dbReference type="Proteomes" id="UP000274841">
    <property type="component" value="Chromosome"/>
</dbReference>
<protein>
    <submittedName>
        <fullName evidence="1">Uncharacterized protein</fullName>
    </submittedName>
</protein>
<accession>A0A3S9WGX3</accession>
<reference evidence="1 2" key="1">
    <citation type="submission" date="2018-08" db="EMBL/GenBank/DDBJ databases">
        <title>Microbacterium oxydans strain HG3.</title>
        <authorList>
            <person name="ORTET P."/>
        </authorList>
    </citation>
    <scope>NUCLEOTIDE SEQUENCE [LARGE SCALE GENOMIC DNA]</scope>
    <source>
        <strain evidence="1 2">HG3</strain>
    </source>
</reference>
<dbReference type="KEGG" id="moy:CVS54_00641"/>
<sequence>MAEGDAFIWDLDFDAAWFVPLPRTDASRIGAEEAERWTEAALARLPRTATSDPQSAELLRATAGALLAQAEEGVTRLWFAPQSMYSDLLVTISVSRASGPGSDATVNVFDGARLSAGFDVVPLQTETHGSGFIVRRSTQLEGDQPLFITQWTVRLNDGTWSILVDTLGTTLPAFILFEEQLMRLILGIRVPQAADA</sequence>
<dbReference type="AlphaFoldDB" id="A0A3S9WGX3"/>
<evidence type="ECO:0000313" key="1">
    <source>
        <dbReference type="EMBL" id="AZS39339.1"/>
    </source>
</evidence>